<keyword evidence="2" id="KW-1185">Reference proteome</keyword>
<dbReference type="Proteomes" id="UP000242474">
    <property type="component" value="Unassembled WGS sequence"/>
</dbReference>
<name>A0A2G5B238_COERN</name>
<dbReference type="AlphaFoldDB" id="A0A2G5B238"/>
<gene>
    <name evidence="1" type="ORF">COEREDRAFT_83744</name>
</gene>
<sequence>MECEWAATERKIVAHDTIAEEENNASIMFGSMAPSKKKLSFRVLARRERRFKSEETNHC</sequence>
<evidence type="ECO:0000313" key="1">
    <source>
        <dbReference type="EMBL" id="PIA13066.1"/>
    </source>
</evidence>
<protein>
    <submittedName>
        <fullName evidence="1">Uncharacterized protein</fullName>
    </submittedName>
</protein>
<proteinExistence type="predicted"/>
<dbReference type="EMBL" id="KZ303549">
    <property type="protein sequence ID" value="PIA13066.1"/>
    <property type="molecule type" value="Genomic_DNA"/>
</dbReference>
<organism evidence="1 2">
    <name type="scientific">Coemansia reversa (strain ATCC 12441 / NRRL 1564)</name>
    <dbReference type="NCBI Taxonomy" id="763665"/>
    <lineage>
        <taxon>Eukaryota</taxon>
        <taxon>Fungi</taxon>
        <taxon>Fungi incertae sedis</taxon>
        <taxon>Zoopagomycota</taxon>
        <taxon>Kickxellomycotina</taxon>
        <taxon>Kickxellomycetes</taxon>
        <taxon>Kickxellales</taxon>
        <taxon>Kickxellaceae</taxon>
        <taxon>Coemansia</taxon>
    </lineage>
</organism>
<evidence type="ECO:0000313" key="2">
    <source>
        <dbReference type="Proteomes" id="UP000242474"/>
    </source>
</evidence>
<reference evidence="1 2" key="1">
    <citation type="journal article" date="2015" name="Genome Biol. Evol.">
        <title>Phylogenomic analyses indicate that early fungi evolved digesting cell walls of algal ancestors of land plants.</title>
        <authorList>
            <person name="Chang Y."/>
            <person name="Wang S."/>
            <person name="Sekimoto S."/>
            <person name="Aerts A.L."/>
            <person name="Choi C."/>
            <person name="Clum A."/>
            <person name="LaButti K.M."/>
            <person name="Lindquist E.A."/>
            <person name="Yee Ngan C."/>
            <person name="Ohm R.A."/>
            <person name="Salamov A.A."/>
            <person name="Grigoriev I.V."/>
            <person name="Spatafora J.W."/>
            <person name="Berbee M.L."/>
        </authorList>
    </citation>
    <scope>NUCLEOTIDE SEQUENCE [LARGE SCALE GENOMIC DNA]</scope>
    <source>
        <strain evidence="1 2">NRRL 1564</strain>
    </source>
</reference>
<accession>A0A2G5B238</accession>